<keyword evidence="2" id="KW-0732">Signal</keyword>
<feature type="region of interest" description="Disordered" evidence="1">
    <location>
        <begin position="128"/>
        <end position="149"/>
    </location>
</feature>
<dbReference type="AlphaFoldDB" id="A0A3S2XIW7"/>
<reference evidence="3 4" key="1">
    <citation type="submission" date="2019-01" db="EMBL/GenBank/DDBJ databases">
        <title>Genome sequences of Streptomyces and Rhizobium isolates collected from root and soil.</title>
        <authorList>
            <person name="Chhettri S."/>
            <person name="Sevigny J.L."/>
            <person name="Sen A."/>
            <person name="Ennis N."/>
            <person name="Tisa L."/>
        </authorList>
    </citation>
    <scope>NUCLEOTIDE SEQUENCE [LARGE SCALE GENOMIC DNA]</scope>
    <source>
        <strain evidence="3 4">San01</strain>
    </source>
</reference>
<organism evidence="3 4">
    <name type="scientific">Streptomyces antnestii</name>
    <dbReference type="NCBI Taxonomy" id="2494256"/>
    <lineage>
        <taxon>Bacteria</taxon>
        <taxon>Bacillati</taxon>
        <taxon>Actinomycetota</taxon>
        <taxon>Actinomycetes</taxon>
        <taxon>Kitasatosporales</taxon>
        <taxon>Streptomycetaceae</taxon>
        <taxon>Streptomyces</taxon>
    </lineage>
</organism>
<evidence type="ECO:0000256" key="2">
    <source>
        <dbReference type="SAM" id="SignalP"/>
    </source>
</evidence>
<dbReference type="RefSeq" id="WP_127832953.1">
    <property type="nucleotide sequence ID" value="NZ_RZYA01000030.1"/>
</dbReference>
<evidence type="ECO:0000313" key="4">
    <source>
        <dbReference type="Proteomes" id="UP000283128"/>
    </source>
</evidence>
<gene>
    <name evidence="3" type="ORF">EOT10_38065</name>
</gene>
<feature type="chain" id="PRO_5018687603" description="Bacterial Ig domain-containing protein" evidence="2">
    <location>
        <begin position="33"/>
        <end position="149"/>
    </location>
</feature>
<evidence type="ECO:0008006" key="5">
    <source>
        <dbReference type="Google" id="ProtNLM"/>
    </source>
</evidence>
<feature type="compositionally biased region" description="Polar residues" evidence="1">
    <location>
        <begin position="37"/>
        <end position="59"/>
    </location>
</feature>
<name>A0A3S2XIW7_9ACTN</name>
<protein>
    <recommendedName>
        <fullName evidence="5">Bacterial Ig domain-containing protein</fullName>
    </recommendedName>
</protein>
<feature type="region of interest" description="Disordered" evidence="1">
    <location>
        <begin position="34"/>
        <end position="59"/>
    </location>
</feature>
<keyword evidence="4" id="KW-1185">Reference proteome</keyword>
<comment type="caution">
    <text evidence="3">The sequence shown here is derived from an EMBL/GenBank/DDBJ whole genome shotgun (WGS) entry which is preliminary data.</text>
</comment>
<accession>A0A3S2XIW7</accession>
<dbReference type="Proteomes" id="UP000283128">
    <property type="component" value="Unassembled WGS sequence"/>
</dbReference>
<evidence type="ECO:0000256" key="1">
    <source>
        <dbReference type="SAM" id="MobiDB-lite"/>
    </source>
</evidence>
<proteinExistence type="predicted"/>
<evidence type="ECO:0000313" key="3">
    <source>
        <dbReference type="EMBL" id="RVU15910.1"/>
    </source>
</evidence>
<dbReference type="EMBL" id="RZYA01000030">
    <property type="protein sequence ID" value="RVU15910.1"/>
    <property type="molecule type" value="Genomic_DNA"/>
</dbReference>
<sequence length="149" mass="15373">MPTTFRSRCVRALAAGALSAGLISAGSAGAFAAGNAPTPSATHSKTTPSATHSKTPKTKASITIKANHTSVKAGQSVTFTGRTKGLKSGTKLVLQKQHNGKWTTLGSSTTVTKSHTYRLTHKFSTKGTQHVRVSTSGTTHSPTVSIKVS</sequence>
<feature type="signal peptide" evidence="2">
    <location>
        <begin position="1"/>
        <end position="32"/>
    </location>
</feature>
<dbReference type="OrthoDB" id="4258232at2"/>